<protein>
    <submittedName>
        <fullName evidence="2">Uncharacterized protein</fullName>
    </submittedName>
</protein>
<sequence length="192" mass="20654">MFRPAGSTMRRTEMNQCRQRSNSARNEADAGSRGATGVPVTSSVSFCCAALMSSSTPIDGYVKEIVDSRAHLHLNTKLSPADRTEAEIGLALTLAMVQKCQDRLRQLEICSGAGGDDAACDKERAALQSCIGRCESTAIDDLLRDHATSPSCDAARLAHNNDRDDPAVLQRLLHCCARASLDQVARDHLPAE</sequence>
<geneLocation type="mitochondrion" evidence="2"/>
<dbReference type="AlphaFoldDB" id="A0A3P3YGH4"/>
<organism evidence="2 3">
    <name type="scientific">Plasmodiophora brassicae</name>
    <name type="common">Clubroot disease agent</name>
    <dbReference type="NCBI Taxonomy" id="37360"/>
    <lineage>
        <taxon>Eukaryota</taxon>
        <taxon>Sar</taxon>
        <taxon>Rhizaria</taxon>
        <taxon>Endomyxa</taxon>
        <taxon>Phytomyxea</taxon>
        <taxon>Plasmodiophorida</taxon>
        <taxon>Plasmodiophoridae</taxon>
        <taxon>Plasmodiophora</taxon>
    </lineage>
</organism>
<proteinExistence type="predicted"/>
<evidence type="ECO:0000256" key="1">
    <source>
        <dbReference type="SAM" id="MobiDB-lite"/>
    </source>
</evidence>
<keyword evidence="2" id="KW-0496">Mitochondrion</keyword>
<gene>
    <name evidence="2" type="ORF">PLBR_LOCUS6496</name>
</gene>
<name>A0A3P3YGH4_PLABS</name>
<accession>A0A3P3YGH4</accession>
<feature type="region of interest" description="Disordered" evidence="1">
    <location>
        <begin position="1"/>
        <end position="38"/>
    </location>
</feature>
<evidence type="ECO:0000313" key="3">
    <source>
        <dbReference type="Proteomes" id="UP000290189"/>
    </source>
</evidence>
<feature type="compositionally biased region" description="Polar residues" evidence="1">
    <location>
        <begin position="14"/>
        <end position="25"/>
    </location>
</feature>
<reference evidence="2 3" key="1">
    <citation type="submission" date="2018-03" db="EMBL/GenBank/DDBJ databases">
        <authorList>
            <person name="Fogelqvist J."/>
        </authorList>
    </citation>
    <scope>NUCLEOTIDE SEQUENCE [LARGE SCALE GENOMIC DNA]</scope>
</reference>
<dbReference type="Proteomes" id="UP000290189">
    <property type="component" value="Unassembled WGS sequence"/>
</dbReference>
<dbReference type="EMBL" id="OVEO01000011">
    <property type="protein sequence ID" value="SPQ99281.1"/>
    <property type="molecule type" value="Genomic_DNA"/>
</dbReference>
<evidence type="ECO:0000313" key="2">
    <source>
        <dbReference type="EMBL" id="SPQ99281.1"/>
    </source>
</evidence>